<dbReference type="EMBL" id="FMSH01000308">
    <property type="protein sequence ID" value="SCU77798.1"/>
    <property type="molecule type" value="Genomic_DNA"/>
</dbReference>
<reference evidence="1" key="1">
    <citation type="submission" date="2016-09" db="EMBL/GenBank/DDBJ databases">
        <authorList>
            <person name="Capua I."/>
            <person name="De Benedictis P."/>
            <person name="Joannis T."/>
            <person name="Lombin L.H."/>
            <person name="Cattoli G."/>
        </authorList>
    </citation>
    <scope>NUCLEOTIDE SEQUENCE</scope>
    <source>
        <strain evidence="1">B9</strain>
    </source>
</reference>
<name>A0A1K0JDT3_CUPNE</name>
<evidence type="ECO:0000313" key="1">
    <source>
        <dbReference type="EMBL" id="SCU77798.1"/>
    </source>
</evidence>
<protein>
    <submittedName>
        <fullName evidence="1">Uncharacterized protein</fullName>
    </submittedName>
</protein>
<proteinExistence type="predicted"/>
<sequence>MGSQPHSIARTHFLTIDASEKSGTNDLTFSADKSGAKDQGEVSCAIQQKPKTTLREIQHNQPHLPSWNLPTWG</sequence>
<dbReference type="AlphaFoldDB" id="A0A1K0JDT3"/>
<gene>
    <name evidence="1" type="ORF">CNECB9_3760078</name>
</gene>
<organism evidence="1">
    <name type="scientific">Cupriavidus necator</name>
    <name type="common">Alcaligenes eutrophus</name>
    <name type="synonym">Ralstonia eutropha</name>
    <dbReference type="NCBI Taxonomy" id="106590"/>
    <lineage>
        <taxon>Bacteria</taxon>
        <taxon>Pseudomonadati</taxon>
        <taxon>Pseudomonadota</taxon>
        <taxon>Betaproteobacteria</taxon>
        <taxon>Burkholderiales</taxon>
        <taxon>Burkholderiaceae</taxon>
        <taxon>Cupriavidus</taxon>
    </lineage>
</organism>
<accession>A0A1K0JDT3</accession>